<organism evidence="1 2">
    <name type="scientific">Lactobacillus ultunensis DSM 16047</name>
    <dbReference type="NCBI Taxonomy" id="525365"/>
    <lineage>
        <taxon>Bacteria</taxon>
        <taxon>Bacillati</taxon>
        <taxon>Bacillota</taxon>
        <taxon>Bacilli</taxon>
        <taxon>Lactobacillales</taxon>
        <taxon>Lactobacillaceae</taxon>
        <taxon>Lactobacillus</taxon>
    </lineage>
</organism>
<dbReference type="HOGENOM" id="CLU_1675673_0_0_9"/>
<dbReference type="AlphaFoldDB" id="C2EQ70"/>
<dbReference type="eggNOG" id="ENOG50309ZC">
    <property type="taxonomic scope" value="Bacteria"/>
</dbReference>
<keyword evidence="2" id="KW-1185">Reference proteome</keyword>
<sequence>MYFQVAPNSTFNPTDFTGTSGVEFKLTGAKGMKVTVDSNSVDTSKAGSTGVVKLTATDAAGKATSISYTVFVKPEGLFQLNLPMNYALGLGDTDTVYQGEQYYITNNVKFARGEFFTGISKQSQNASATSNSVKWIATKYLANSKTQFQMLKLRQLP</sequence>
<dbReference type="Gene3D" id="2.60.40.10">
    <property type="entry name" value="Immunoglobulins"/>
    <property type="match status" value="1"/>
</dbReference>
<comment type="caution">
    <text evidence="1">The sequence shown here is derived from an EMBL/GenBank/DDBJ whole genome shotgun (WGS) entry which is preliminary data.</text>
</comment>
<gene>
    <name evidence="1" type="ORF">HMPREF0548_1816</name>
</gene>
<dbReference type="InterPro" id="IPR013783">
    <property type="entry name" value="Ig-like_fold"/>
</dbReference>
<accession>C2EQ70</accession>
<dbReference type="Proteomes" id="UP000005583">
    <property type="component" value="Unassembled WGS sequence"/>
</dbReference>
<dbReference type="EMBL" id="ACGU01000088">
    <property type="protein sequence ID" value="EEJ71357.1"/>
    <property type="molecule type" value="Genomic_DNA"/>
</dbReference>
<dbReference type="STRING" id="525365.HMPREF0548_1816"/>
<reference evidence="1 2" key="1">
    <citation type="submission" date="2009-01" db="EMBL/GenBank/DDBJ databases">
        <authorList>
            <person name="Qin X."/>
            <person name="Bachman B."/>
            <person name="Battles P."/>
            <person name="Bell A."/>
            <person name="Bess C."/>
            <person name="Bickham C."/>
            <person name="Chaboub L."/>
            <person name="Chen D."/>
            <person name="Coyle M."/>
            <person name="Deiros D.R."/>
            <person name="Dinh H."/>
            <person name="Forbes L."/>
            <person name="Fowler G."/>
            <person name="Francisco L."/>
            <person name="Fu Q."/>
            <person name="Gubbala S."/>
            <person name="Hale W."/>
            <person name="Han Y."/>
            <person name="Hemphill L."/>
            <person name="Highlander S.K."/>
            <person name="Hirani K."/>
            <person name="Hogues M."/>
            <person name="Jackson L."/>
            <person name="Jakkamsetti A."/>
            <person name="Javaid M."/>
            <person name="Jiang H."/>
            <person name="Korchina V."/>
            <person name="Kovar C."/>
            <person name="Lara F."/>
            <person name="Lee S."/>
            <person name="Mata R."/>
            <person name="Mathew T."/>
            <person name="Moen C."/>
            <person name="Morales K."/>
            <person name="Munidasa M."/>
            <person name="Nazareth L."/>
            <person name="Ngo R."/>
            <person name="Nguyen L."/>
            <person name="Okwuonu G."/>
            <person name="Ongeri F."/>
            <person name="Patil S."/>
            <person name="Petrosino J."/>
            <person name="Pham C."/>
            <person name="Pham P."/>
            <person name="Pu L.-L."/>
            <person name="Puazo M."/>
            <person name="Raj R."/>
            <person name="Reid J."/>
            <person name="Rouhana J."/>
            <person name="Saada N."/>
            <person name="Shang Y."/>
            <person name="Simmons D."/>
            <person name="Thornton R."/>
            <person name="Warren J."/>
            <person name="Weissenberger G."/>
            <person name="Zhang J."/>
            <person name="Zhang L."/>
            <person name="Zhou C."/>
            <person name="Zhu D."/>
            <person name="Muzny D."/>
            <person name="Worley K."/>
            <person name="Gibbs R."/>
        </authorList>
    </citation>
    <scope>NUCLEOTIDE SEQUENCE [LARGE SCALE GENOMIC DNA]</scope>
    <source>
        <strain evidence="1 2">DSM 16047</strain>
    </source>
</reference>
<protein>
    <submittedName>
        <fullName evidence="1">Uncharacterized protein</fullName>
    </submittedName>
</protein>
<evidence type="ECO:0000313" key="1">
    <source>
        <dbReference type="EMBL" id="EEJ71357.1"/>
    </source>
</evidence>
<proteinExistence type="predicted"/>
<evidence type="ECO:0000313" key="2">
    <source>
        <dbReference type="Proteomes" id="UP000005583"/>
    </source>
</evidence>
<name>C2EQ70_9LACO</name>